<dbReference type="InterPro" id="IPR036689">
    <property type="entry name" value="ESAT-6-like_sf"/>
</dbReference>
<dbReference type="SUPFAM" id="SSF140453">
    <property type="entry name" value="EsxAB dimer-like"/>
    <property type="match status" value="1"/>
</dbReference>
<evidence type="ECO:0000313" key="2">
    <source>
        <dbReference type="Proteomes" id="UP001225356"/>
    </source>
</evidence>
<organism evidence="1 2">
    <name type="scientific">Streptosporangium lutulentum</name>
    <dbReference type="NCBI Taxonomy" id="1461250"/>
    <lineage>
        <taxon>Bacteria</taxon>
        <taxon>Bacillati</taxon>
        <taxon>Actinomycetota</taxon>
        <taxon>Actinomycetes</taxon>
        <taxon>Streptosporangiales</taxon>
        <taxon>Streptosporangiaceae</taxon>
        <taxon>Streptosporangium</taxon>
    </lineage>
</organism>
<proteinExistence type="predicted"/>
<dbReference type="Proteomes" id="UP001225356">
    <property type="component" value="Unassembled WGS sequence"/>
</dbReference>
<dbReference type="EMBL" id="JAUSQU010000001">
    <property type="protein sequence ID" value="MDP9849393.1"/>
    <property type="molecule type" value="Genomic_DNA"/>
</dbReference>
<dbReference type="Gene3D" id="1.10.287.1060">
    <property type="entry name" value="ESAT-6-like"/>
    <property type="match status" value="1"/>
</dbReference>
<comment type="caution">
    <text evidence="1">The sequence shown here is derived from an EMBL/GenBank/DDBJ whole genome shotgun (WGS) entry which is preliminary data.</text>
</comment>
<protein>
    <submittedName>
        <fullName evidence="1">WXG100 family type VII secretion target</fullName>
    </submittedName>
</protein>
<reference evidence="1 2" key="1">
    <citation type="submission" date="2023-07" db="EMBL/GenBank/DDBJ databases">
        <title>Sequencing the genomes of 1000 actinobacteria strains.</title>
        <authorList>
            <person name="Klenk H.-P."/>
        </authorList>
    </citation>
    <scope>NUCLEOTIDE SEQUENCE [LARGE SCALE GENOMIC DNA]</scope>
    <source>
        <strain evidence="1 2">DSM 46740</strain>
    </source>
</reference>
<gene>
    <name evidence="1" type="ORF">J2853_008604</name>
</gene>
<dbReference type="Pfam" id="PF06013">
    <property type="entry name" value="WXG100"/>
    <property type="match status" value="1"/>
</dbReference>
<sequence>MAEPTSGGAGGVDYDGEVIARAAARVLDASQQIEGMRQRVAIHADELLDKGPEGGWKGGAAGKYRIAMERWSQKAASVRMDLERIADNMDLNAKNYNSMTADVDAGMNRVDALINSAIK</sequence>
<dbReference type="RefSeq" id="WP_307567221.1">
    <property type="nucleotide sequence ID" value="NZ_JAUSQU010000001.1"/>
</dbReference>
<keyword evidence="2" id="KW-1185">Reference proteome</keyword>
<accession>A0ABT9QT10</accession>
<dbReference type="InterPro" id="IPR010310">
    <property type="entry name" value="T7SS_ESAT-6-like"/>
</dbReference>
<evidence type="ECO:0000313" key="1">
    <source>
        <dbReference type="EMBL" id="MDP9849393.1"/>
    </source>
</evidence>
<name>A0ABT9QT10_9ACTN</name>